<dbReference type="GO" id="GO:0000166">
    <property type="term" value="F:nucleotide binding"/>
    <property type="evidence" value="ECO:0007669"/>
    <property type="project" value="InterPro"/>
</dbReference>
<dbReference type="Pfam" id="PF01408">
    <property type="entry name" value="GFO_IDH_MocA"/>
    <property type="match status" value="1"/>
</dbReference>
<evidence type="ECO:0000313" key="3">
    <source>
        <dbReference type="EMBL" id="ADI17246.1"/>
    </source>
</evidence>
<dbReference type="InterPro" id="IPR055170">
    <property type="entry name" value="GFO_IDH_MocA-like_dom"/>
</dbReference>
<sequence>MAMNILICGFGVFGRKHAEAWKKAAGDCKLLVADINSEMRKAAVEAGCNAEDVGDFNDLISRADIVDIVTTSESHFDLAKASLSAGKPTLIEKPAVKSIEEAKFLKYTSEEIGVPVQIQFVLRAHPLVLLAQEVISAGTIGRLVAMDGVFTGWKRMRPDASILENDGVHMLDLMRLFAKAPPDDFNVSAESLLGGSVPETMHLKLMFPNEIKAWLKLGVTFGGKQKDAYTAGSLTTKSLKLIGESGSIDLDFNEDVMEVAEVAFHPSVGGFTPEIKRLQSTRYPNVTPVSLLTECFTQFLQALDGKQGVLCNLEQGAVEITQVLEEAKRRLL</sequence>
<dbReference type="Pfam" id="PF22725">
    <property type="entry name" value="GFO_IDH_MocA_C3"/>
    <property type="match status" value="1"/>
</dbReference>
<dbReference type="InterPro" id="IPR051450">
    <property type="entry name" value="Gfo/Idh/MocA_Oxidoreductases"/>
</dbReference>
<dbReference type="PANTHER" id="PTHR43377">
    <property type="entry name" value="BILIVERDIN REDUCTASE A"/>
    <property type="match status" value="1"/>
</dbReference>
<dbReference type="EMBL" id="GU474858">
    <property type="protein sequence ID" value="ADI17246.1"/>
    <property type="molecule type" value="Genomic_DNA"/>
</dbReference>
<dbReference type="InterPro" id="IPR036291">
    <property type="entry name" value="NAD(P)-bd_dom_sf"/>
</dbReference>
<evidence type="ECO:0000259" key="2">
    <source>
        <dbReference type="Pfam" id="PF22725"/>
    </source>
</evidence>
<dbReference type="InterPro" id="IPR000683">
    <property type="entry name" value="Gfo/Idh/MocA-like_OxRdtase_N"/>
</dbReference>
<feature type="domain" description="GFO/IDH/MocA-like oxidoreductase" evidence="2">
    <location>
        <begin position="130"/>
        <end position="248"/>
    </location>
</feature>
<proteinExistence type="predicted"/>
<dbReference type="AlphaFoldDB" id="E0XS55"/>
<organism evidence="3">
    <name type="scientific">uncultured alpha proteobacterium HF0070_14E07</name>
    <dbReference type="NCBI Taxonomy" id="710804"/>
    <lineage>
        <taxon>Bacteria</taxon>
        <taxon>Pseudomonadati</taxon>
        <taxon>Pseudomonadota</taxon>
        <taxon>Alphaproteobacteria</taxon>
        <taxon>environmental samples</taxon>
    </lineage>
</organism>
<dbReference type="Gene3D" id="3.40.50.720">
    <property type="entry name" value="NAD(P)-binding Rossmann-like Domain"/>
    <property type="match status" value="1"/>
</dbReference>
<reference evidence="3" key="1">
    <citation type="journal article" date="2011" name="Environ. Microbiol.">
        <title>Time-series analyses of Monterey Bay coastal microbial picoplankton using a 'genome proxy' microarray.</title>
        <authorList>
            <person name="Rich V.I."/>
            <person name="Pham V.D."/>
            <person name="Eppley J."/>
            <person name="Shi Y."/>
            <person name="DeLong E.F."/>
        </authorList>
    </citation>
    <scope>NUCLEOTIDE SEQUENCE</scope>
</reference>
<evidence type="ECO:0000259" key="1">
    <source>
        <dbReference type="Pfam" id="PF01408"/>
    </source>
</evidence>
<name>E0XS55_9PROT</name>
<feature type="domain" description="Gfo/Idh/MocA-like oxidoreductase N-terminal" evidence="1">
    <location>
        <begin position="3"/>
        <end position="119"/>
    </location>
</feature>
<accession>E0XS55</accession>
<dbReference type="Gene3D" id="3.30.360.10">
    <property type="entry name" value="Dihydrodipicolinate Reductase, domain 2"/>
    <property type="match status" value="1"/>
</dbReference>
<dbReference type="SUPFAM" id="SSF55347">
    <property type="entry name" value="Glyceraldehyde-3-phosphate dehydrogenase-like, C-terminal domain"/>
    <property type="match status" value="1"/>
</dbReference>
<protein>
    <submittedName>
        <fullName evidence="3">Predicted dehydrogenases and related proteins</fullName>
    </submittedName>
</protein>
<dbReference type="PANTHER" id="PTHR43377:SF2">
    <property type="entry name" value="BINDING ROSSMANN FOLD OXIDOREDUCTASE, PUTATIVE (AFU_ORTHOLOGUE AFUA_4G00560)-RELATED"/>
    <property type="match status" value="1"/>
</dbReference>
<dbReference type="SUPFAM" id="SSF51735">
    <property type="entry name" value="NAD(P)-binding Rossmann-fold domains"/>
    <property type="match status" value="1"/>
</dbReference>